<sequence>MIQMGHDNTNTRQRMSGIQNPNTVIIPIGHTVPSLFLLQQFYQLNKPDEIRIIFVHIVQPRTTNFSLDMCMPVESSIVTTNIPMDKQQLADKRRLCLIYVHHARIHGFKAKSVIYVDSHPESALVQATKQFGGDLLLLWAPEHLSHCDRVGRDLYKYMIKHSSIPVTILPTTWQNLFPF</sequence>
<evidence type="ECO:0000313" key="2">
    <source>
        <dbReference type="Proteomes" id="UP000728185"/>
    </source>
</evidence>
<dbReference type="EMBL" id="LUCM01001670">
    <property type="protein sequence ID" value="KAA0198521.1"/>
    <property type="molecule type" value="Genomic_DNA"/>
</dbReference>
<gene>
    <name evidence="1" type="ORF">FBUS_06919</name>
</gene>
<reference evidence="1" key="1">
    <citation type="submission" date="2019-05" db="EMBL/GenBank/DDBJ databases">
        <title>Annotation for the trematode Fasciolopsis buski.</title>
        <authorList>
            <person name="Choi Y.-J."/>
        </authorList>
    </citation>
    <scope>NUCLEOTIDE SEQUENCE</scope>
    <source>
        <strain evidence="1">HT</strain>
        <tissue evidence="1">Whole worm</tissue>
    </source>
</reference>
<dbReference type="Proteomes" id="UP000728185">
    <property type="component" value="Unassembled WGS sequence"/>
</dbReference>
<dbReference type="AlphaFoldDB" id="A0A8E0S7A7"/>
<keyword evidence="2" id="KW-1185">Reference proteome</keyword>
<accession>A0A8E0S7A7</accession>
<name>A0A8E0S7A7_9TREM</name>
<organism evidence="1 2">
    <name type="scientific">Fasciolopsis buskii</name>
    <dbReference type="NCBI Taxonomy" id="27845"/>
    <lineage>
        <taxon>Eukaryota</taxon>
        <taxon>Metazoa</taxon>
        <taxon>Spiralia</taxon>
        <taxon>Lophotrochozoa</taxon>
        <taxon>Platyhelminthes</taxon>
        <taxon>Trematoda</taxon>
        <taxon>Digenea</taxon>
        <taxon>Plagiorchiida</taxon>
        <taxon>Echinostomata</taxon>
        <taxon>Echinostomatoidea</taxon>
        <taxon>Fasciolidae</taxon>
        <taxon>Fasciolopsis</taxon>
    </lineage>
</organism>
<protein>
    <submittedName>
        <fullName evidence="1">Uncharacterized protein</fullName>
    </submittedName>
</protein>
<comment type="caution">
    <text evidence="1">The sequence shown here is derived from an EMBL/GenBank/DDBJ whole genome shotgun (WGS) entry which is preliminary data.</text>
</comment>
<dbReference type="SUPFAM" id="SSF52402">
    <property type="entry name" value="Adenine nucleotide alpha hydrolases-like"/>
    <property type="match status" value="1"/>
</dbReference>
<dbReference type="InterPro" id="IPR014729">
    <property type="entry name" value="Rossmann-like_a/b/a_fold"/>
</dbReference>
<evidence type="ECO:0000313" key="1">
    <source>
        <dbReference type="EMBL" id="KAA0198521.1"/>
    </source>
</evidence>
<proteinExistence type="predicted"/>
<dbReference type="OrthoDB" id="10355833at2759"/>
<dbReference type="Gene3D" id="3.40.50.620">
    <property type="entry name" value="HUPs"/>
    <property type="match status" value="1"/>
</dbReference>